<accession>A0AAW1QH19</accession>
<dbReference type="EMBL" id="JALJOS010000045">
    <property type="protein sequence ID" value="KAK9820668.1"/>
    <property type="molecule type" value="Genomic_DNA"/>
</dbReference>
<evidence type="ECO:0000256" key="1">
    <source>
        <dbReference type="SAM" id="MobiDB-lite"/>
    </source>
</evidence>
<name>A0AAW1QH19_9CHLO</name>
<proteinExistence type="predicted"/>
<feature type="compositionally biased region" description="Low complexity" evidence="1">
    <location>
        <begin position="219"/>
        <end position="229"/>
    </location>
</feature>
<feature type="region of interest" description="Disordered" evidence="1">
    <location>
        <begin position="216"/>
        <end position="237"/>
    </location>
</feature>
<evidence type="ECO:0000313" key="2">
    <source>
        <dbReference type="EMBL" id="KAK9820668.1"/>
    </source>
</evidence>
<feature type="compositionally biased region" description="Basic residues" evidence="1">
    <location>
        <begin position="106"/>
        <end position="115"/>
    </location>
</feature>
<gene>
    <name evidence="2" type="ORF">WJX74_003647</name>
</gene>
<feature type="region of interest" description="Disordered" evidence="1">
    <location>
        <begin position="65"/>
        <end position="121"/>
    </location>
</feature>
<feature type="compositionally biased region" description="Basic and acidic residues" evidence="1">
    <location>
        <begin position="82"/>
        <end position="94"/>
    </location>
</feature>
<protein>
    <submittedName>
        <fullName evidence="2">Uncharacterized protein</fullName>
    </submittedName>
</protein>
<evidence type="ECO:0000313" key="3">
    <source>
        <dbReference type="Proteomes" id="UP001438707"/>
    </source>
</evidence>
<keyword evidence="3" id="KW-1185">Reference proteome</keyword>
<comment type="caution">
    <text evidence="2">The sequence shown here is derived from an EMBL/GenBank/DDBJ whole genome shotgun (WGS) entry which is preliminary data.</text>
</comment>
<sequence length="287" mass="32691">MLHDLKKIAIKLANEVFAKRAGWQNEPYSGLQSVIEKLAATFQGTVQTEAHMWPDQEWFRRPLESRQNAGDASKGIVSTRTTFERAHKASEEARQQLQAAANKPTAGKKQHKQKSVTHPSKLQRKVMQPWQYAVWYLNLLRNHLVYRKIINDKDLEAARMWPVPGEKLPWTLGESMREDDEMISMMPTGMHADAAVSWLLSMVDSWKHQAFQTAIQGRNSNSSNSNSSSTISAHPSRHQRGALALLSHWQLARPQQPRGPVFRRSPNLGRKLYGRPFTSSRVVAVRL</sequence>
<feature type="compositionally biased region" description="Polar residues" evidence="1">
    <location>
        <begin position="65"/>
        <end position="81"/>
    </location>
</feature>
<dbReference type="Proteomes" id="UP001438707">
    <property type="component" value="Unassembled WGS sequence"/>
</dbReference>
<dbReference type="AlphaFoldDB" id="A0AAW1QH19"/>
<reference evidence="2 3" key="1">
    <citation type="journal article" date="2024" name="Nat. Commun.">
        <title>Phylogenomics reveals the evolutionary origins of lichenization in chlorophyte algae.</title>
        <authorList>
            <person name="Puginier C."/>
            <person name="Libourel C."/>
            <person name="Otte J."/>
            <person name="Skaloud P."/>
            <person name="Haon M."/>
            <person name="Grisel S."/>
            <person name="Petersen M."/>
            <person name="Berrin J.G."/>
            <person name="Delaux P.M."/>
            <person name="Dal Grande F."/>
            <person name="Keller J."/>
        </authorList>
    </citation>
    <scope>NUCLEOTIDE SEQUENCE [LARGE SCALE GENOMIC DNA]</scope>
    <source>
        <strain evidence="2 3">SAG 2145</strain>
    </source>
</reference>
<organism evidence="2 3">
    <name type="scientific">Apatococcus lobatus</name>
    <dbReference type="NCBI Taxonomy" id="904363"/>
    <lineage>
        <taxon>Eukaryota</taxon>
        <taxon>Viridiplantae</taxon>
        <taxon>Chlorophyta</taxon>
        <taxon>core chlorophytes</taxon>
        <taxon>Trebouxiophyceae</taxon>
        <taxon>Chlorellales</taxon>
        <taxon>Chlorellaceae</taxon>
        <taxon>Apatococcus</taxon>
    </lineage>
</organism>